<evidence type="ECO:0000313" key="1">
    <source>
        <dbReference type="EMBL" id="RFA08504.1"/>
    </source>
</evidence>
<dbReference type="InterPro" id="IPR029033">
    <property type="entry name" value="His_PPase_superfam"/>
</dbReference>
<dbReference type="PROSITE" id="PS00175">
    <property type="entry name" value="PG_MUTASE"/>
    <property type="match status" value="1"/>
</dbReference>
<gene>
    <name evidence="1" type="ORF">B7R54_04140</name>
</gene>
<organism evidence="1 2">
    <name type="scientific">Subtercola boreus</name>
    <dbReference type="NCBI Taxonomy" id="120213"/>
    <lineage>
        <taxon>Bacteria</taxon>
        <taxon>Bacillati</taxon>
        <taxon>Actinomycetota</taxon>
        <taxon>Actinomycetes</taxon>
        <taxon>Micrococcales</taxon>
        <taxon>Microbacteriaceae</taxon>
        <taxon>Subtercola</taxon>
    </lineage>
</organism>
<dbReference type="AlphaFoldDB" id="A0A3E0VEZ9"/>
<comment type="caution">
    <text evidence="1">The sequence shown here is derived from an EMBL/GenBank/DDBJ whole genome shotgun (WGS) entry which is preliminary data.</text>
</comment>
<dbReference type="OrthoDB" id="9793115at2"/>
<proteinExistence type="predicted"/>
<dbReference type="InterPro" id="IPR001345">
    <property type="entry name" value="PG/BPGM_mutase_AS"/>
</dbReference>
<dbReference type="SMART" id="SM00855">
    <property type="entry name" value="PGAM"/>
    <property type="match status" value="1"/>
</dbReference>
<keyword evidence="2" id="KW-1185">Reference proteome</keyword>
<dbReference type="CDD" id="cd07067">
    <property type="entry name" value="HP_PGM_like"/>
    <property type="match status" value="1"/>
</dbReference>
<dbReference type="RefSeq" id="WP_116413909.1">
    <property type="nucleotide sequence ID" value="NZ_NBWZ01000001.1"/>
</dbReference>
<dbReference type="SUPFAM" id="SSF53254">
    <property type="entry name" value="Phosphoglycerate mutase-like"/>
    <property type="match status" value="1"/>
</dbReference>
<dbReference type="Proteomes" id="UP000256486">
    <property type="component" value="Unassembled WGS sequence"/>
</dbReference>
<dbReference type="EMBL" id="NBWZ01000001">
    <property type="protein sequence ID" value="RFA08504.1"/>
    <property type="molecule type" value="Genomic_DNA"/>
</dbReference>
<dbReference type="PANTHER" id="PTHR48100">
    <property type="entry name" value="BROAD-SPECIFICITY PHOSPHATASE YOR283W-RELATED"/>
    <property type="match status" value="1"/>
</dbReference>
<dbReference type="InterPro" id="IPR050275">
    <property type="entry name" value="PGM_Phosphatase"/>
</dbReference>
<dbReference type="InterPro" id="IPR013078">
    <property type="entry name" value="His_Pase_superF_clade-1"/>
</dbReference>
<dbReference type="Pfam" id="PF00300">
    <property type="entry name" value="His_Phos_1"/>
    <property type="match status" value="1"/>
</dbReference>
<dbReference type="GO" id="GO:0005737">
    <property type="term" value="C:cytoplasm"/>
    <property type="evidence" value="ECO:0007669"/>
    <property type="project" value="TreeGrafter"/>
</dbReference>
<sequence>MRLLLIRHGQTIDNLNGAIGAIVPGPGLTALGQKQAAAIPEALSGERLAAIYVSTMKRTHETALPLANERGLVAQQIDGLEEVTSGDLEQRSDEEAIGIYMSTIFSWWTSLDGRIPGGEDGHEFYRRYTAAIETIAAEHPDSTVAVFSHGAAIRAWSSYAAENIDPEFSRSHPLHNTAVVVLEGSPADGWAATYWAGEPMGGADLEDATAPDPTADALGD</sequence>
<accession>A0A3E0VEZ9</accession>
<evidence type="ECO:0000313" key="2">
    <source>
        <dbReference type="Proteomes" id="UP000256486"/>
    </source>
</evidence>
<name>A0A3E0VEZ9_9MICO</name>
<dbReference type="PANTHER" id="PTHR48100:SF58">
    <property type="entry name" value="PE-PGRS FAMILY PROTEIN PE_PGRS11"/>
    <property type="match status" value="1"/>
</dbReference>
<dbReference type="Gene3D" id="3.40.50.1240">
    <property type="entry name" value="Phosphoglycerate mutase-like"/>
    <property type="match status" value="1"/>
</dbReference>
<protein>
    <recommendedName>
        <fullName evidence="3">Histidine phosphatase family protein</fullName>
    </recommendedName>
</protein>
<dbReference type="GO" id="GO:0016791">
    <property type="term" value="F:phosphatase activity"/>
    <property type="evidence" value="ECO:0007669"/>
    <property type="project" value="TreeGrafter"/>
</dbReference>
<evidence type="ECO:0008006" key="3">
    <source>
        <dbReference type="Google" id="ProtNLM"/>
    </source>
</evidence>
<reference evidence="1 2" key="1">
    <citation type="submission" date="2017-04" db="EMBL/GenBank/DDBJ databases">
        <title>Comparative genome analysis of Subtercola boreus.</title>
        <authorList>
            <person name="Cho Y.-J."/>
            <person name="Cho A."/>
            <person name="Kim O.-S."/>
            <person name="Lee J.-I."/>
        </authorList>
    </citation>
    <scope>NUCLEOTIDE SEQUENCE [LARGE SCALE GENOMIC DNA]</scope>
    <source>
        <strain evidence="1 2">K300</strain>
    </source>
</reference>